<dbReference type="PROSITE" id="PS50114">
    <property type="entry name" value="GATA_ZN_FINGER_2"/>
    <property type="match status" value="1"/>
</dbReference>
<evidence type="ECO:0000313" key="12">
    <source>
        <dbReference type="EMBL" id="KAK6924439.1"/>
    </source>
</evidence>
<comment type="similarity">
    <text evidence="1">Belongs to the type IV zinc-finger family. Class A subfamily.</text>
</comment>
<feature type="domain" description="GATA-type" evidence="11">
    <location>
        <begin position="282"/>
        <end position="318"/>
    </location>
</feature>
<dbReference type="FunFam" id="3.30.50.10:FF:000018">
    <property type="entry name" value="GATA transcription factor"/>
    <property type="match status" value="1"/>
</dbReference>
<reference evidence="12 13" key="1">
    <citation type="submission" date="2023-12" db="EMBL/GenBank/DDBJ databases">
        <title>A high-quality genome assembly for Dillenia turbinata (Dilleniales).</title>
        <authorList>
            <person name="Chanderbali A."/>
        </authorList>
    </citation>
    <scope>NUCLEOTIDE SEQUENCE [LARGE SCALE GENOMIC DNA]</scope>
    <source>
        <strain evidence="12">LSX21</strain>
        <tissue evidence="12">Leaf</tissue>
    </source>
</reference>
<protein>
    <submittedName>
        <fullName evidence="12">Zinc finger, GATA-type</fullName>
    </submittedName>
</protein>
<keyword evidence="5" id="KW-0805">Transcription regulation</keyword>
<keyword evidence="3 9" id="KW-0863">Zinc-finger</keyword>
<dbReference type="PANTHER" id="PTHR45658:SF92">
    <property type="entry name" value="GATA TRANSCRIPTION FACTOR 5"/>
    <property type="match status" value="1"/>
</dbReference>
<evidence type="ECO:0000256" key="5">
    <source>
        <dbReference type="ARBA" id="ARBA00023015"/>
    </source>
</evidence>
<evidence type="ECO:0000256" key="10">
    <source>
        <dbReference type="SAM" id="MobiDB-lite"/>
    </source>
</evidence>
<keyword evidence="6" id="KW-0238">DNA-binding</keyword>
<evidence type="ECO:0000256" key="6">
    <source>
        <dbReference type="ARBA" id="ARBA00023125"/>
    </source>
</evidence>
<organism evidence="12 13">
    <name type="scientific">Dillenia turbinata</name>
    <dbReference type="NCBI Taxonomy" id="194707"/>
    <lineage>
        <taxon>Eukaryota</taxon>
        <taxon>Viridiplantae</taxon>
        <taxon>Streptophyta</taxon>
        <taxon>Embryophyta</taxon>
        <taxon>Tracheophyta</taxon>
        <taxon>Spermatophyta</taxon>
        <taxon>Magnoliopsida</taxon>
        <taxon>eudicotyledons</taxon>
        <taxon>Gunneridae</taxon>
        <taxon>Pentapetalae</taxon>
        <taxon>Dilleniales</taxon>
        <taxon>Dilleniaceae</taxon>
        <taxon>Dillenia</taxon>
    </lineage>
</organism>
<gene>
    <name evidence="12" type="ORF">RJ641_010639</name>
</gene>
<evidence type="ECO:0000259" key="11">
    <source>
        <dbReference type="PROSITE" id="PS50114"/>
    </source>
</evidence>
<keyword evidence="4" id="KW-0862">Zinc</keyword>
<dbReference type="Gene3D" id="3.30.50.10">
    <property type="entry name" value="Erythroid Transcription Factor GATA-1, subunit A"/>
    <property type="match status" value="1"/>
</dbReference>
<evidence type="ECO:0000256" key="7">
    <source>
        <dbReference type="ARBA" id="ARBA00023159"/>
    </source>
</evidence>
<dbReference type="GO" id="GO:0030154">
    <property type="term" value="P:cell differentiation"/>
    <property type="evidence" value="ECO:0007669"/>
    <property type="project" value="TreeGrafter"/>
</dbReference>
<dbReference type="GO" id="GO:0008270">
    <property type="term" value="F:zinc ion binding"/>
    <property type="evidence" value="ECO:0007669"/>
    <property type="project" value="UniProtKB-KW"/>
</dbReference>
<dbReference type="InterPro" id="IPR000679">
    <property type="entry name" value="Znf_GATA"/>
</dbReference>
<feature type="compositionally biased region" description="Low complexity" evidence="10">
    <location>
        <begin position="212"/>
        <end position="236"/>
    </location>
</feature>
<accession>A0AAN8V3W4</accession>
<evidence type="ECO:0000256" key="9">
    <source>
        <dbReference type="PROSITE-ProRule" id="PRU00094"/>
    </source>
</evidence>
<evidence type="ECO:0000256" key="4">
    <source>
        <dbReference type="ARBA" id="ARBA00022833"/>
    </source>
</evidence>
<comment type="caution">
    <text evidence="12">The sequence shown here is derived from an EMBL/GenBank/DDBJ whole genome shotgun (WGS) entry which is preliminary data.</text>
</comment>
<evidence type="ECO:0000313" key="13">
    <source>
        <dbReference type="Proteomes" id="UP001370490"/>
    </source>
</evidence>
<keyword evidence="8" id="KW-0804">Transcription</keyword>
<keyword evidence="13" id="KW-1185">Reference proteome</keyword>
<dbReference type="InterPro" id="IPR013088">
    <property type="entry name" value="Znf_NHR/GATA"/>
</dbReference>
<evidence type="ECO:0000256" key="2">
    <source>
        <dbReference type="ARBA" id="ARBA00022723"/>
    </source>
</evidence>
<feature type="region of interest" description="Disordered" evidence="10">
    <location>
        <begin position="172"/>
        <end position="236"/>
    </location>
</feature>
<dbReference type="CDD" id="cd00202">
    <property type="entry name" value="ZnF_GATA"/>
    <property type="match status" value="1"/>
</dbReference>
<proteinExistence type="inferred from homology"/>
<dbReference type="SMART" id="SM00401">
    <property type="entry name" value="ZnF_GATA"/>
    <property type="match status" value="1"/>
</dbReference>
<feature type="compositionally biased region" description="Basic and acidic residues" evidence="10">
    <location>
        <begin position="172"/>
        <end position="188"/>
    </location>
</feature>
<feature type="compositionally biased region" description="Low complexity" evidence="10">
    <location>
        <begin position="27"/>
        <end position="37"/>
    </location>
</feature>
<evidence type="ECO:0000256" key="3">
    <source>
        <dbReference type="ARBA" id="ARBA00022771"/>
    </source>
</evidence>
<keyword evidence="7" id="KW-0010">Activator</keyword>
<keyword evidence="2" id="KW-0479">Metal-binding</keyword>
<dbReference type="PANTHER" id="PTHR45658">
    <property type="entry name" value="GATA TRANSCRIPTION FACTOR"/>
    <property type="match status" value="1"/>
</dbReference>
<feature type="region of interest" description="Disordered" evidence="10">
    <location>
        <begin position="251"/>
        <end position="289"/>
    </location>
</feature>
<dbReference type="GO" id="GO:0043565">
    <property type="term" value="F:sequence-specific DNA binding"/>
    <property type="evidence" value="ECO:0007669"/>
    <property type="project" value="InterPro"/>
</dbReference>
<dbReference type="InterPro" id="IPR051140">
    <property type="entry name" value="GATA_TF"/>
</dbReference>
<evidence type="ECO:0000256" key="1">
    <source>
        <dbReference type="ARBA" id="ARBA00005694"/>
    </source>
</evidence>
<dbReference type="GO" id="GO:0006355">
    <property type="term" value="P:regulation of DNA-templated transcription"/>
    <property type="evidence" value="ECO:0007669"/>
    <property type="project" value="InterPro"/>
</dbReference>
<dbReference type="EMBL" id="JBAMMX010000017">
    <property type="protein sequence ID" value="KAK6924439.1"/>
    <property type="molecule type" value="Genomic_DNA"/>
</dbReference>
<sequence>MLYRTHHPFFIPFNPLRSNPNPPLPTSLPLLSSPPSSQTKEEMECLEATAMKSCLRPEMGFLKPQVILEDTQSVGADDFSVDDLLDFSHEETENGFLKNEEKDEEMEEKAIINSSLTNPTAHSLSALKHDFDSLPSSELPVPAEDLASLEWLSRFVEDSEFSVGYATGKETIEKKTGDKEPVEPEPEKVSLITPVQTRARSKRTRSGGRVWSLGSTSVNESSSTSSTSSSSSPSTSSWLIFTNTCTNMEPLFPVEPKPPVLKKQKKKSVTDVSGPGGGSNHSTQQRRCSHCGVQRTPQWRAGPLGAKTLCNACGVRFKSGRLLPEYRPACSPTFSSELHSNNHRKVLEMRKKKELAGIEPGLTPIVPSF</sequence>
<dbReference type="GO" id="GO:0005634">
    <property type="term" value="C:nucleus"/>
    <property type="evidence" value="ECO:0007669"/>
    <property type="project" value="TreeGrafter"/>
</dbReference>
<dbReference type="Proteomes" id="UP001370490">
    <property type="component" value="Unassembled WGS sequence"/>
</dbReference>
<evidence type="ECO:0000256" key="8">
    <source>
        <dbReference type="ARBA" id="ARBA00023163"/>
    </source>
</evidence>
<feature type="region of interest" description="Disordered" evidence="10">
    <location>
        <begin position="15"/>
        <end position="38"/>
    </location>
</feature>
<name>A0AAN8V3W4_9MAGN</name>
<dbReference type="AlphaFoldDB" id="A0AAN8V3W4"/>
<dbReference type="PROSITE" id="PS00344">
    <property type="entry name" value="GATA_ZN_FINGER_1"/>
    <property type="match status" value="1"/>
</dbReference>
<dbReference type="Pfam" id="PF00320">
    <property type="entry name" value="GATA"/>
    <property type="match status" value="1"/>
</dbReference>
<dbReference type="SUPFAM" id="SSF57716">
    <property type="entry name" value="Glucocorticoid receptor-like (DNA-binding domain)"/>
    <property type="match status" value="1"/>
</dbReference>